<keyword evidence="1" id="KW-0378">Hydrolase</keyword>
<gene>
    <name evidence="2" type="primary">thpR</name>
    <name evidence="2" type="ORF">ACFPP7_15610</name>
</gene>
<dbReference type="Proteomes" id="UP001596084">
    <property type="component" value="Unassembled WGS sequence"/>
</dbReference>
<dbReference type="InterPro" id="IPR009097">
    <property type="entry name" value="Cyclic_Pdiesterase"/>
</dbReference>
<keyword evidence="3" id="KW-1185">Reference proteome</keyword>
<dbReference type="SUPFAM" id="SSF55144">
    <property type="entry name" value="LigT-like"/>
    <property type="match status" value="1"/>
</dbReference>
<accession>A0ABW0QCN1</accession>
<dbReference type="EMBL" id="JBHSMX010000024">
    <property type="protein sequence ID" value="MFC5522326.1"/>
    <property type="molecule type" value="Genomic_DNA"/>
</dbReference>
<dbReference type="NCBIfam" id="TIGR02258">
    <property type="entry name" value="2_5_ligase"/>
    <property type="match status" value="1"/>
</dbReference>
<evidence type="ECO:0000313" key="3">
    <source>
        <dbReference type="Proteomes" id="UP001596084"/>
    </source>
</evidence>
<dbReference type="RefSeq" id="WP_068832563.1">
    <property type="nucleotide sequence ID" value="NZ_JBHSMX010000024.1"/>
</dbReference>
<proteinExistence type="predicted"/>
<sequence length="172" mass="19331">MTEDSPTARLFLALWPDQRVREALAHGREAWTWPAGVAWMPPQMLHLTLHFIGPVAVQRLPQLRPSLAVPFTPFSLRLDRPELWRHGIAVLRPEAPAPGLLDLHAALREALCRLALPTEERAFDPHVTLARRAGRALPPPATPPIDWRVEGYALAASMRDAPGDYRILQRYA</sequence>
<comment type="caution">
    <text evidence="2">The sequence shown here is derived from an EMBL/GenBank/DDBJ whole genome shotgun (WGS) entry which is preliminary data.</text>
</comment>
<evidence type="ECO:0000256" key="1">
    <source>
        <dbReference type="ARBA" id="ARBA00022801"/>
    </source>
</evidence>
<reference evidence="3" key="1">
    <citation type="journal article" date="2019" name="Int. J. Syst. Evol. Microbiol.">
        <title>The Global Catalogue of Microorganisms (GCM) 10K type strain sequencing project: providing services to taxonomists for standard genome sequencing and annotation.</title>
        <authorList>
            <consortium name="The Broad Institute Genomics Platform"/>
            <consortium name="The Broad Institute Genome Sequencing Center for Infectious Disease"/>
            <person name="Wu L."/>
            <person name="Ma J."/>
        </authorList>
    </citation>
    <scope>NUCLEOTIDE SEQUENCE [LARGE SCALE GENOMIC DNA]</scope>
    <source>
        <strain evidence="3">CGMCC 4.7277</strain>
    </source>
</reference>
<dbReference type="Pfam" id="PF13563">
    <property type="entry name" value="2_5_RNA_ligase2"/>
    <property type="match status" value="1"/>
</dbReference>
<dbReference type="PANTHER" id="PTHR35561">
    <property type="entry name" value="RNA 2',3'-CYCLIC PHOSPHODIESTERASE"/>
    <property type="match status" value="1"/>
</dbReference>
<organism evidence="2 3">
    <name type="scientific">Polaromonas jejuensis</name>
    <dbReference type="NCBI Taxonomy" id="457502"/>
    <lineage>
        <taxon>Bacteria</taxon>
        <taxon>Pseudomonadati</taxon>
        <taxon>Pseudomonadota</taxon>
        <taxon>Betaproteobacteria</taxon>
        <taxon>Burkholderiales</taxon>
        <taxon>Comamonadaceae</taxon>
        <taxon>Polaromonas</taxon>
    </lineage>
</organism>
<evidence type="ECO:0000313" key="2">
    <source>
        <dbReference type="EMBL" id="MFC5522326.1"/>
    </source>
</evidence>
<dbReference type="Gene3D" id="3.90.1140.10">
    <property type="entry name" value="Cyclic phosphodiesterase"/>
    <property type="match status" value="1"/>
</dbReference>
<name>A0ABW0QCN1_9BURK</name>
<dbReference type="PANTHER" id="PTHR35561:SF1">
    <property type="entry name" value="RNA 2',3'-CYCLIC PHOSPHODIESTERASE"/>
    <property type="match status" value="1"/>
</dbReference>
<protein>
    <submittedName>
        <fullName evidence="2">RNA 2',3'-cyclic phosphodiesterase</fullName>
    </submittedName>
</protein>
<dbReference type="InterPro" id="IPR004175">
    <property type="entry name" value="RNA_CPDase"/>
</dbReference>